<evidence type="ECO:0000313" key="1">
    <source>
        <dbReference type="EMBL" id="ARR02209.1"/>
    </source>
</evidence>
<accession>A0A1X9T1F9</accession>
<dbReference type="Proteomes" id="UP000194265">
    <property type="component" value="Chromosome"/>
</dbReference>
<dbReference type="OrthoDB" id="5351530at2"/>
<reference evidence="1 2" key="1">
    <citation type="journal article" date="2017" name="Genome Biol. Evol.">
        <title>Comparative Genomic Analysis Identifies a Campylobacter Clade Deficient in Selenium Metabolism.</title>
        <authorList>
            <person name="Miller W.G."/>
            <person name="Yee E."/>
            <person name="Lopes B.S."/>
            <person name="Chapman M.H."/>
            <person name="Huynh S."/>
            <person name="Bono J.L."/>
            <person name="Parker C.T."/>
            <person name="Strachan N.J.C."/>
            <person name="Forbes K.J."/>
        </authorList>
    </citation>
    <scope>NUCLEOTIDE SEQUENCE [LARGE SCALE GENOMIC DNA]</scope>
    <source>
        <strain evidence="1 2">RM8964</strain>
    </source>
</reference>
<dbReference type="STRING" id="1660074.CVIC8964_0797"/>
<sequence length="498" mass="57434">MLDRFNKLIAKAKNGYSNYSSSFKSLNNAYLLNYSDEKRKFLYDHDKSALYFPKLNAKAKRIMDALSQTYFESDKIALLENNINSDDKILEMWQYAFDYYTKSINLYAILQPEFLKVAFLGTSIAKVYWDNDKPNIEMLDIDKVFFDPKAKNYDDVRYIIHEFSLTKDDIKGYIKDKVYKNVNLEFDSDDEYKRYKLYDIYELKKGKWVLSTIFDDKAILRQEIELKDGLPIICGYTLAQVKKLGESDFIGVYGEPPLASILPLQDEFNNLKNASIEATKQHLYPKMLIDKNAQIDRDELLNPTSPIYVKNLGAVSVLPKPDIHFANLNIQSIDNDMSETSGISPQQNGATSVRAETATMSSIMANEGSVRLNGYIRTYNETFIEPLFYQFAKLIYKYGDPMFFVGVDRSEVMSFKLNLECGIGALNKEVQKKNLIESSSLLGNHFQMCLAIQDTQGAELIKNAHEELIAKLMPLFGIKDFDKYRKEKESDRLYKSQQ</sequence>
<protein>
    <submittedName>
        <fullName evidence="1">Phage head to tail connecting protein</fullName>
    </submittedName>
</protein>
<dbReference type="InterPro" id="IPR056909">
    <property type="entry name" value="SU10_portal"/>
</dbReference>
<dbReference type="Pfam" id="PF23899">
    <property type="entry name" value="SU10_portal"/>
    <property type="match status" value="1"/>
</dbReference>
<dbReference type="AlphaFoldDB" id="A0A1X9T1F9"/>
<dbReference type="EMBL" id="CP018791">
    <property type="protein sequence ID" value="ARR02209.1"/>
    <property type="molecule type" value="Genomic_DNA"/>
</dbReference>
<proteinExistence type="predicted"/>
<name>A0A1X9T1F9_9BACT</name>
<evidence type="ECO:0000313" key="2">
    <source>
        <dbReference type="Proteomes" id="UP000194265"/>
    </source>
</evidence>
<organism evidence="1 2">
    <name type="scientific">Campylobacter vicugnae</name>
    <dbReference type="NCBI Taxonomy" id="1660076"/>
    <lineage>
        <taxon>Bacteria</taxon>
        <taxon>Pseudomonadati</taxon>
        <taxon>Campylobacterota</taxon>
        <taxon>Epsilonproteobacteria</taxon>
        <taxon>Campylobacterales</taxon>
        <taxon>Campylobacteraceae</taxon>
        <taxon>Campylobacter</taxon>
    </lineage>
</organism>
<dbReference type="RefSeq" id="WP_086333657.1">
    <property type="nucleotide sequence ID" value="NZ_CP018791.1"/>
</dbReference>
<gene>
    <name evidence="1" type="ORF">CVIC8964_0797</name>
</gene>